<evidence type="ECO:0000256" key="2">
    <source>
        <dbReference type="ARBA" id="ARBA00008834"/>
    </source>
</evidence>
<dbReference type="SUPFAM" id="SSF51126">
    <property type="entry name" value="Pectin lyase-like"/>
    <property type="match status" value="1"/>
</dbReference>
<dbReference type="SMART" id="SM00710">
    <property type="entry name" value="PbH1"/>
    <property type="match status" value="4"/>
</dbReference>
<evidence type="ECO:0000256" key="1">
    <source>
        <dbReference type="ARBA" id="ARBA00004191"/>
    </source>
</evidence>
<accession>A0ABD1H4Q4</accession>
<name>A0ABD1H4Q4_SALDI</name>
<keyword evidence="6 9" id="KW-0326">Glycosidase</keyword>
<comment type="similarity">
    <text evidence="2 9">Belongs to the glycosyl hydrolase 28 family.</text>
</comment>
<dbReference type="PANTHER" id="PTHR31375">
    <property type="match status" value="1"/>
</dbReference>
<evidence type="ECO:0000256" key="4">
    <source>
        <dbReference type="ARBA" id="ARBA00022525"/>
    </source>
</evidence>
<keyword evidence="5 9" id="KW-0378">Hydrolase</keyword>
<dbReference type="EC" id="3.2.1.67" evidence="10"/>
<keyword evidence="7" id="KW-0961">Cell wall biogenesis/degradation</keyword>
<evidence type="ECO:0000313" key="10">
    <source>
        <dbReference type="EMBL" id="KAL1551401.1"/>
    </source>
</evidence>
<evidence type="ECO:0000313" key="11">
    <source>
        <dbReference type="Proteomes" id="UP001567538"/>
    </source>
</evidence>
<dbReference type="InterPro" id="IPR011050">
    <property type="entry name" value="Pectin_lyase_fold/virulence"/>
</dbReference>
<dbReference type="AlphaFoldDB" id="A0ABD1H4Q4"/>
<dbReference type="GO" id="GO:0047911">
    <property type="term" value="F:galacturan 1,4-alpha-galacturonidase activity"/>
    <property type="evidence" value="ECO:0007669"/>
    <property type="project" value="UniProtKB-EC"/>
</dbReference>
<dbReference type="PROSITE" id="PS00502">
    <property type="entry name" value="POLYGALACTURONASE"/>
    <property type="match status" value="1"/>
</dbReference>
<dbReference type="InterPro" id="IPR000743">
    <property type="entry name" value="Glyco_hydro_28"/>
</dbReference>
<protein>
    <submittedName>
        <fullName evidence="10">Galacturonan 1,4-alpha-galacturonidase</fullName>
        <ecNumber evidence="10">3.2.1.67</ecNumber>
    </submittedName>
</protein>
<evidence type="ECO:0000256" key="6">
    <source>
        <dbReference type="ARBA" id="ARBA00023295"/>
    </source>
</evidence>
<evidence type="ECO:0000256" key="5">
    <source>
        <dbReference type="ARBA" id="ARBA00022801"/>
    </source>
</evidence>
<dbReference type="Gene3D" id="2.160.20.10">
    <property type="entry name" value="Single-stranded right-handed beta-helix, Pectin lyase-like"/>
    <property type="match status" value="1"/>
</dbReference>
<dbReference type="Pfam" id="PF00295">
    <property type="entry name" value="Glyco_hydro_28"/>
    <property type="match status" value="1"/>
</dbReference>
<keyword evidence="11" id="KW-1185">Reference proteome</keyword>
<gene>
    <name evidence="10" type="ORF">AAHA92_19252</name>
</gene>
<dbReference type="GO" id="GO:0071555">
    <property type="term" value="P:cell wall organization"/>
    <property type="evidence" value="ECO:0007669"/>
    <property type="project" value="UniProtKB-KW"/>
</dbReference>
<evidence type="ECO:0000256" key="9">
    <source>
        <dbReference type="RuleBase" id="RU361169"/>
    </source>
</evidence>
<evidence type="ECO:0000256" key="8">
    <source>
        <dbReference type="PROSITE-ProRule" id="PRU10052"/>
    </source>
</evidence>
<evidence type="ECO:0000256" key="3">
    <source>
        <dbReference type="ARBA" id="ARBA00022512"/>
    </source>
</evidence>
<sequence>MRFLVYPIEFRGPCKSSSITFEILGSIVAQPKLAWGSIKKEAWLKFRGIDGLSVVGNELGIIDGHGDTWWDLTMVDDYRPNAMIFVLCNNLQIMGLTHINSPRFHLAITNTTNAEISKLHMIAPSNSPNTDGIDLLFSTNINIRNCTMETGDDCIAIKGGTSNVDISEIVCGPGHGISIGSLGQFGRRDEVEAINISNCNITGALNGIRIKTWQGGSGFARNINFTNINFNMVVNPVVSIDQFYCPRQICSESASAVKVSDIRFTGLMGTSKTNKEMIGFRCSNAVPCTNIIVDGVDIEPSDGGQASSLCLNARGIASNVASPPLDCLQP</sequence>
<dbReference type="Proteomes" id="UP001567538">
    <property type="component" value="Unassembled WGS sequence"/>
</dbReference>
<proteinExistence type="inferred from homology"/>
<evidence type="ECO:0000256" key="7">
    <source>
        <dbReference type="ARBA" id="ARBA00023316"/>
    </source>
</evidence>
<comment type="subcellular location">
    <subcellularLocation>
        <location evidence="1">Secreted</location>
        <location evidence="1">Cell wall</location>
    </subcellularLocation>
</comment>
<organism evidence="10 11">
    <name type="scientific">Salvia divinorum</name>
    <name type="common">Maria pastora</name>
    <name type="synonym">Diviner's sage</name>
    <dbReference type="NCBI Taxonomy" id="28513"/>
    <lineage>
        <taxon>Eukaryota</taxon>
        <taxon>Viridiplantae</taxon>
        <taxon>Streptophyta</taxon>
        <taxon>Embryophyta</taxon>
        <taxon>Tracheophyta</taxon>
        <taxon>Spermatophyta</taxon>
        <taxon>Magnoliopsida</taxon>
        <taxon>eudicotyledons</taxon>
        <taxon>Gunneridae</taxon>
        <taxon>Pentapetalae</taxon>
        <taxon>asterids</taxon>
        <taxon>lamiids</taxon>
        <taxon>Lamiales</taxon>
        <taxon>Lamiaceae</taxon>
        <taxon>Nepetoideae</taxon>
        <taxon>Mentheae</taxon>
        <taxon>Salviinae</taxon>
        <taxon>Salvia</taxon>
        <taxon>Salvia subgen. Calosphace</taxon>
    </lineage>
</organism>
<comment type="caution">
    <text evidence="10">The sequence shown here is derived from an EMBL/GenBank/DDBJ whole genome shotgun (WGS) entry which is preliminary data.</text>
</comment>
<reference evidence="10 11" key="1">
    <citation type="submission" date="2024-06" db="EMBL/GenBank/DDBJ databases">
        <title>A chromosome level genome sequence of Diviner's sage (Salvia divinorum).</title>
        <authorList>
            <person name="Ford S.A."/>
            <person name="Ro D.-K."/>
            <person name="Ness R.W."/>
            <person name="Phillips M.A."/>
        </authorList>
    </citation>
    <scope>NUCLEOTIDE SEQUENCE [LARGE SCALE GENOMIC DNA]</scope>
    <source>
        <strain evidence="10">SAF-2024a</strain>
        <tissue evidence="10">Leaf</tissue>
    </source>
</reference>
<dbReference type="EMBL" id="JBEAFC010000007">
    <property type="protein sequence ID" value="KAL1551401.1"/>
    <property type="molecule type" value="Genomic_DNA"/>
</dbReference>
<dbReference type="InterPro" id="IPR006626">
    <property type="entry name" value="PbH1"/>
</dbReference>
<dbReference type="InterPro" id="IPR012334">
    <property type="entry name" value="Pectin_lyas_fold"/>
</dbReference>
<keyword evidence="4" id="KW-0964">Secreted</keyword>
<feature type="active site" evidence="8">
    <location>
        <position position="175"/>
    </location>
</feature>
<keyword evidence="3" id="KW-0134">Cell wall</keyword>